<gene>
    <name evidence="1" type="ORF">ACFO5T_01980</name>
</gene>
<accession>A0ABV9L527</accession>
<organism evidence="1 2">
    <name type="scientific">Dokdonia genika</name>
    <dbReference type="NCBI Taxonomy" id="308113"/>
    <lineage>
        <taxon>Bacteria</taxon>
        <taxon>Pseudomonadati</taxon>
        <taxon>Bacteroidota</taxon>
        <taxon>Flavobacteriia</taxon>
        <taxon>Flavobacteriales</taxon>
        <taxon>Flavobacteriaceae</taxon>
        <taxon>Dokdonia</taxon>
    </lineage>
</organism>
<dbReference type="Pfam" id="PF13578">
    <property type="entry name" value="Methyltransf_24"/>
    <property type="match status" value="1"/>
</dbReference>
<dbReference type="GO" id="GO:0032259">
    <property type="term" value="P:methylation"/>
    <property type="evidence" value="ECO:0007669"/>
    <property type="project" value="UniProtKB-KW"/>
</dbReference>
<evidence type="ECO:0000313" key="1">
    <source>
        <dbReference type="EMBL" id="MFC4689189.1"/>
    </source>
</evidence>
<keyword evidence="2" id="KW-1185">Reference proteome</keyword>
<dbReference type="Gene3D" id="3.40.50.150">
    <property type="entry name" value="Vaccinia Virus protein VP39"/>
    <property type="match status" value="1"/>
</dbReference>
<protein>
    <submittedName>
        <fullName evidence="1">Class I SAM-dependent methyltransferase</fullName>
        <ecNumber evidence="1">2.1.1.-</ecNumber>
    </submittedName>
</protein>
<keyword evidence="1" id="KW-0489">Methyltransferase</keyword>
<reference evidence="2" key="1">
    <citation type="journal article" date="2019" name="Int. J. Syst. Evol. Microbiol.">
        <title>The Global Catalogue of Microorganisms (GCM) 10K type strain sequencing project: providing services to taxonomists for standard genome sequencing and annotation.</title>
        <authorList>
            <consortium name="The Broad Institute Genomics Platform"/>
            <consortium name="The Broad Institute Genome Sequencing Center for Infectious Disease"/>
            <person name="Wu L."/>
            <person name="Ma J."/>
        </authorList>
    </citation>
    <scope>NUCLEOTIDE SEQUENCE [LARGE SCALE GENOMIC DNA]</scope>
    <source>
        <strain evidence="2">CGMCC 4.7427</strain>
    </source>
</reference>
<comment type="caution">
    <text evidence="1">The sequence shown here is derived from an EMBL/GenBank/DDBJ whole genome shotgun (WGS) entry which is preliminary data.</text>
</comment>
<dbReference type="GO" id="GO:0008168">
    <property type="term" value="F:methyltransferase activity"/>
    <property type="evidence" value="ECO:0007669"/>
    <property type="project" value="UniProtKB-KW"/>
</dbReference>
<dbReference type="Proteomes" id="UP001595878">
    <property type="component" value="Unassembled WGS sequence"/>
</dbReference>
<evidence type="ECO:0000313" key="2">
    <source>
        <dbReference type="Proteomes" id="UP001595878"/>
    </source>
</evidence>
<dbReference type="EC" id="2.1.1.-" evidence="1"/>
<proteinExistence type="predicted"/>
<sequence length="206" mass="24097">MNPKIWTPRYITNRIGLYVYEQFNKDKPWIAPSAIKWLDTNLHKEMSGVEFGSGRSTVWYAHKLKNLVSIEDHQDWYQKVKQQLEKAKLTNVRYILKSCEQDMSGHIPYVDIVKEFDNSSIDFMVVDGKYRDRIALEAIQKLTSGGYLLLDDAERYIPLDSHTPYNYKKEGKKQPEEWKAFSELTSSWEQLHFTSGVSDTVVLIKP</sequence>
<dbReference type="EMBL" id="JBHSHB010000007">
    <property type="protein sequence ID" value="MFC4689189.1"/>
    <property type="molecule type" value="Genomic_DNA"/>
</dbReference>
<name>A0ABV9L527_9FLAO</name>
<dbReference type="RefSeq" id="WP_380031616.1">
    <property type="nucleotide sequence ID" value="NZ_JBHSHB010000007.1"/>
</dbReference>
<dbReference type="SUPFAM" id="SSF53335">
    <property type="entry name" value="S-adenosyl-L-methionine-dependent methyltransferases"/>
    <property type="match status" value="1"/>
</dbReference>
<dbReference type="InterPro" id="IPR029063">
    <property type="entry name" value="SAM-dependent_MTases_sf"/>
</dbReference>
<keyword evidence="1" id="KW-0808">Transferase</keyword>